<organism evidence="1 2">
    <name type="scientific">Trichogramma brassicae</name>
    <dbReference type="NCBI Taxonomy" id="86971"/>
    <lineage>
        <taxon>Eukaryota</taxon>
        <taxon>Metazoa</taxon>
        <taxon>Ecdysozoa</taxon>
        <taxon>Arthropoda</taxon>
        <taxon>Hexapoda</taxon>
        <taxon>Insecta</taxon>
        <taxon>Pterygota</taxon>
        <taxon>Neoptera</taxon>
        <taxon>Endopterygota</taxon>
        <taxon>Hymenoptera</taxon>
        <taxon>Apocrita</taxon>
        <taxon>Proctotrupomorpha</taxon>
        <taxon>Chalcidoidea</taxon>
        <taxon>Trichogrammatidae</taxon>
        <taxon>Trichogramma</taxon>
    </lineage>
</organism>
<dbReference type="AlphaFoldDB" id="A0A6H5IBI3"/>
<proteinExistence type="predicted"/>
<protein>
    <submittedName>
        <fullName evidence="1">Uncharacterized protein</fullName>
    </submittedName>
</protein>
<dbReference type="Proteomes" id="UP000479190">
    <property type="component" value="Unassembled WGS sequence"/>
</dbReference>
<keyword evidence="2" id="KW-1185">Reference proteome</keyword>
<gene>
    <name evidence="1" type="ORF">TBRA_LOCUS6633</name>
</gene>
<evidence type="ECO:0000313" key="2">
    <source>
        <dbReference type="Proteomes" id="UP000479190"/>
    </source>
</evidence>
<dbReference type="EMBL" id="CADCXV010000753">
    <property type="protein sequence ID" value="CAB0034735.1"/>
    <property type="molecule type" value="Genomic_DNA"/>
</dbReference>
<sequence length="154" mass="17317">MGLCLSSTSRTIIITITQLGCRSIPACLACRAFRGASLSFIVILPPHIQALYAKNQHGEKYIIDHPMLALLQSLSKDRVIHSIQDVVANENVIVTVIRHQALSEPIGNRITGRWLLDRPRVVDCVIHFDCFAPFFLYTTGDFVYTLTRRDLLPN</sequence>
<accession>A0A6H5IBI3</accession>
<evidence type="ECO:0000313" key="1">
    <source>
        <dbReference type="EMBL" id="CAB0034735.1"/>
    </source>
</evidence>
<reference evidence="1 2" key="1">
    <citation type="submission" date="2020-02" db="EMBL/GenBank/DDBJ databases">
        <authorList>
            <person name="Ferguson B K."/>
        </authorList>
    </citation>
    <scope>NUCLEOTIDE SEQUENCE [LARGE SCALE GENOMIC DNA]</scope>
</reference>
<name>A0A6H5IBI3_9HYME</name>